<comment type="caution">
    <text evidence="2">The sequence shown here is derived from an EMBL/GenBank/DDBJ whole genome shotgun (WGS) entry which is preliminary data.</text>
</comment>
<name>A0A9X2YQ89_9MYCO</name>
<keyword evidence="3" id="KW-1185">Reference proteome</keyword>
<dbReference type="InterPro" id="IPR012171">
    <property type="entry name" value="Fatty_acid_desaturase"/>
</dbReference>
<dbReference type="Proteomes" id="UP001140293">
    <property type="component" value="Unassembled WGS sequence"/>
</dbReference>
<sequence length="414" mass="46687">MAITDVAQYAHLTESDMAELGAELDAIRLEVEESLGARDAAYIHRTIAFQRTLEIGGRLLIAATRSKKGWAAGVAALAFAKSVENMEISHNIGHGQWDWMNDPEIHSNTWEWDMAGPSSQWRYSHNYIHHVFTNVLDVDEDLGYGVIRMTRDQPWERRHLLQPLRNLILALGFEWGVAQHDLHAAQDRAATQSEKTALSRAARRKVTRQMVKDYVVFPALSLSRWRRTLGANVVANILRNLWAYVVIFCGHFPDGAEKFTAAVLDDETKPQWYLRQMLGSANFDAGPLMAFASGNLCYQIEHHLFPDLPSNRYAAIATRVRALCERFGLPYTTGSLLHQYLQTLRTIHVLALPDRPARTDHDKVKPPAHQEFRRAVSPIEASAGAVRPAGRRRRRGFRSQSRFYDSGVAVAAAS</sequence>
<organism evidence="2 3">
    <name type="scientific">[Mycobacterium] manitobense</name>
    <dbReference type="NCBI Taxonomy" id="190147"/>
    <lineage>
        <taxon>Bacteria</taxon>
        <taxon>Bacillati</taxon>
        <taxon>Actinomycetota</taxon>
        <taxon>Actinomycetes</taxon>
        <taxon>Mycobacteriales</taxon>
        <taxon>Mycobacteriaceae</taxon>
        <taxon>Mycolicibacterium</taxon>
    </lineage>
</organism>
<evidence type="ECO:0000313" key="2">
    <source>
        <dbReference type="EMBL" id="MCV7171535.1"/>
    </source>
</evidence>
<reference evidence="2" key="2">
    <citation type="journal article" date="2022" name="BMC Genomics">
        <title>Comparative genome analysis of mycobacteria focusing on tRNA and non-coding RNA.</title>
        <authorList>
            <person name="Behra P.R.K."/>
            <person name="Pettersson B.M.F."/>
            <person name="Ramesh M."/>
            <person name="Das S."/>
            <person name="Dasgupta S."/>
            <person name="Kirsebom L.A."/>
        </authorList>
    </citation>
    <scope>NUCLEOTIDE SEQUENCE</scope>
    <source>
        <strain evidence="2">DSM 44615</strain>
    </source>
</reference>
<gene>
    <name evidence="2" type="ORF">H7I41_16595</name>
</gene>
<dbReference type="PANTHER" id="PTHR19353">
    <property type="entry name" value="FATTY ACID DESATURASE 2"/>
    <property type="match status" value="1"/>
</dbReference>
<dbReference type="InterPro" id="IPR005804">
    <property type="entry name" value="FA_desaturase_dom"/>
</dbReference>
<proteinExistence type="predicted"/>
<reference evidence="2" key="1">
    <citation type="submission" date="2020-07" db="EMBL/GenBank/DDBJ databases">
        <authorList>
            <person name="Pettersson B.M.F."/>
            <person name="Behra P.R.K."/>
            <person name="Ramesh M."/>
            <person name="Das S."/>
            <person name="Dasgupta S."/>
            <person name="Kirsebom L.A."/>
        </authorList>
    </citation>
    <scope>NUCLEOTIDE SEQUENCE</scope>
    <source>
        <strain evidence="2">DSM 44615</strain>
    </source>
</reference>
<feature type="domain" description="Fatty acid desaturase" evidence="1">
    <location>
        <begin position="69"/>
        <end position="333"/>
    </location>
</feature>
<dbReference type="EMBL" id="JACKSJ010000141">
    <property type="protein sequence ID" value="MCV7171535.1"/>
    <property type="molecule type" value="Genomic_DNA"/>
</dbReference>
<evidence type="ECO:0000313" key="3">
    <source>
        <dbReference type="Proteomes" id="UP001140293"/>
    </source>
</evidence>
<dbReference type="GO" id="GO:0016717">
    <property type="term" value="F:oxidoreductase activity, acting on paired donors, with oxidation of a pair of donors resulting in the reduction of molecular oxygen to two molecules of water"/>
    <property type="evidence" value="ECO:0007669"/>
    <property type="project" value="TreeGrafter"/>
</dbReference>
<dbReference type="AlphaFoldDB" id="A0A9X2YQ89"/>
<dbReference type="GO" id="GO:0016020">
    <property type="term" value="C:membrane"/>
    <property type="evidence" value="ECO:0007669"/>
    <property type="project" value="TreeGrafter"/>
</dbReference>
<dbReference type="CDD" id="cd03506">
    <property type="entry name" value="Delta6-FADS-like"/>
    <property type="match status" value="1"/>
</dbReference>
<dbReference type="RefSeq" id="WP_264013716.1">
    <property type="nucleotide sequence ID" value="NZ_JACKSJ010000141.1"/>
</dbReference>
<dbReference type="GO" id="GO:0008610">
    <property type="term" value="P:lipid biosynthetic process"/>
    <property type="evidence" value="ECO:0007669"/>
    <property type="project" value="UniProtKB-ARBA"/>
</dbReference>
<protein>
    <submittedName>
        <fullName evidence="2">Acyl-CoA desaturase</fullName>
    </submittedName>
</protein>
<accession>A0A9X2YQ89</accession>
<dbReference type="PANTHER" id="PTHR19353:SF19">
    <property type="entry name" value="DELTA(5) FATTY ACID DESATURASE C-RELATED"/>
    <property type="match status" value="1"/>
</dbReference>
<evidence type="ECO:0000259" key="1">
    <source>
        <dbReference type="Pfam" id="PF00487"/>
    </source>
</evidence>
<dbReference type="Pfam" id="PF00487">
    <property type="entry name" value="FA_desaturase"/>
    <property type="match status" value="1"/>
</dbReference>